<dbReference type="AlphaFoldDB" id="A0A7G2CDV6"/>
<sequence length="94" mass="9763">MAMGGAAAGGCQLTEPERQGVVEHVGKVLEGARRLGVEGLTALCGALIANTVVDVSNDKLKNIVSTKGKGAEPLTPERRKELLQKFPALNPQSA</sequence>
<dbReference type="OrthoDB" id="264345at2759"/>
<feature type="region of interest" description="Disordered" evidence="1">
    <location>
        <begin position="67"/>
        <end position="94"/>
    </location>
</feature>
<evidence type="ECO:0000256" key="1">
    <source>
        <dbReference type="SAM" id="MobiDB-lite"/>
    </source>
</evidence>
<dbReference type="VEuPathDB" id="TriTrypDB:ADEAN_000468900"/>
<gene>
    <name evidence="2" type="ORF">ADEAN_000468900</name>
</gene>
<evidence type="ECO:0000313" key="3">
    <source>
        <dbReference type="Proteomes" id="UP000515908"/>
    </source>
</evidence>
<dbReference type="EMBL" id="LR877152">
    <property type="protein sequence ID" value="CAD2217211.1"/>
    <property type="molecule type" value="Genomic_DNA"/>
</dbReference>
<evidence type="ECO:0000313" key="2">
    <source>
        <dbReference type="EMBL" id="CAD2217211.1"/>
    </source>
</evidence>
<organism evidence="2 3">
    <name type="scientific">Angomonas deanei</name>
    <dbReference type="NCBI Taxonomy" id="59799"/>
    <lineage>
        <taxon>Eukaryota</taxon>
        <taxon>Discoba</taxon>
        <taxon>Euglenozoa</taxon>
        <taxon>Kinetoplastea</taxon>
        <taxon>Metakinetoplastina</taxon>
        <taxon>Trypanosomatida</taxon>
        <taxon>Trypanosomatidae</taxon>
        <taxon>Strigomonadinae</taxon>
        <taxon>Angomonas</taxon>
    </lineage>
</organism>
<accession>A0A7G2CDV6</accession>
<protein>
    <submittedName>
        <fullName evidence="2">Uncharacterized protein</fullName>
    </submittedName>
</protein>
<name>A0A7G2CDV6_9TRYP</name>
<keyword evidence="3" id="KW-1185">Reference proteome</keyword>
<proteinExistence type="predicted"/>
<reference evidence="2 3" key="1">
    <citation type="submission" date="2020-08" db="EMBL/GenBank/DDBJ databases">
        <authorList>
            <person name="Newling K."/>
            <person name="Davey J."/>
            <person name="Forrester S."/>
        </authorList>
    </citation>
    <scope>NUCLEOTIDE SEQUENCE [LARGE SCALE GENOMIC DNA]</scope>
    <source>
        <strain evidence="3">Crithidia deanei Carvalho (ATCC PRA-265)</strain>
    </source>
</reference>
<dbReference type="Proteomes" id="UP000515908">
    <property type="component" value="Chromosome 08"/>
</dbReference>